<dbReference type="PROSITE" id="PS00086">
    <property type="entry name" value="CYTOCHROME_P450"/>
    <property type="match status" value="1"/>
</dbReference>
<protein>
    <recommendedName>
        <fullName evidence="18">Cytochrome P450</fullName>
    </recommendedName>
</protein>
<evidence type="ECO:0000256" key="12">
    <source>
        <dbReference type="ARBA" id="ARBA00023136"/>
    </source>
</evidence>
<evidence type="ECO:0000256" key="1">
    <source>
        <dbReference type="ARBA" id="ARBA00001971"/>
    </source>
</evidence>
<keyword evidence="5 13" id="KW-0349">Heme</keyword>
<evidence type="ECO:0000256" key="5">
    <source>
        <dbReference type="ARBA" id="ARBA00022617"/>
    </source>
</evidence>
<dbReference type="GO" id="GO:0004497">
    <property type="term" value="F:monooxygenase activity"/>
    <property type="evidence" value="ECO:0007669"/>
    <property type="project" value="UniProtKB-KW"/>
</dbReference>
<dbReference type="CDD" id="cd11056">
    <property type="entry name" value="CYP6-like"/>
    <property type="match status" value="1"/>
</dbReference>
<evidence type="ECO:0000256" key="8">
    <source>
        <dbReference type="ARBA" id="ARBA00022848"/>
    </source>
</evidence>
<keyword evidence="15" id="KW-1133">Transmembrane helix</keyword>
<feature type="transmembrane region" description="Helical" evidence="15">
    <location>
        <begin position="6"/>
        <end position="29"/>
    </location>
</feature>
<organism evidence="16 17">
    <name type="scientific">Gryllus longicercus</name>
    <dbReference type="NCBI Taxonomy" id="2509291"/>
    <lineage>
        <taxon>Eukaryota</taxon>
        <taxon>Metazoa</taxon>
        <taxon>Ecdysozoa</taxon>
        <taxon>Arthropoda</taxon>
        <taxon>Hexapoda</taxon>
        <taxon>Insecta</taxon>
        <taxon>Pterygota</taxon>
        <taxon>Neoptera</taxon>
        <taxon>Polyneoptera</taxon>
        <taxon>Orthoptera</taxon>
        <taxon>Ensifera</taxon>
        <taxon>Gryllidea</taxon>
        <taxon>Grylloidea</taxon>
        <taxon>Gryllidae</taxon>
        <taxon>Gryllinae</taxon>
        <taxon>Gryllus</taxon>
    </lineage>
</organism>
<evidence type="ECO:0000256" key="6">
    <source>
        <dbReference type="ARBA" id="ARBA00022723"/>
    </source>
</evidence>
<name>A0AAN9Z1X3_9ORTH</name>
<gene>
    <name evidence="16" type="ORF">R5R35_012834</name>
</gene>
<dbReference type="SUPFAM" id="SSF48264">
    <property type="entry name" value="Cytochrome P450"/>
    <property type="match status" value="1"/>
</dbReference>
<comment type="caution">
    <text evidence="16">The sequence shown here is derived from an EMBL/GenBank/DDBJ whole genome shotgun (WGS) entry which is preliminary data.</text>
</comment>
<evidence type="ECO:0000313" key="16">
    <source>
        <dbReference type="EMBL" id="KAK7793191.1"/>
    </source>
</evidence>
<sequence length="511" mass="59487">MDFLGIFWNFKQETILLSITVIFLLYIYATRNFKYWSERGIPYFRPIPFVGNLKEVVTFQRNIGFHLKHIYESVKGQPFKGFFIYDQPALMITDLDLLKMIFQKDFQYFVDKGISITKHDKLLGDALFTLKGQLWKEKRTKLSPAFSTSKLKNMYELVDEKANTLIDYLSDFGRLEQPIFVKDLLGRYGTDIVASLAFGIECNSVHDPHADFRENLKYSFLFSKIGALKFIGTFVDLPLLKLWPVKTTSKKVEKYFQKSVWNVVKQRQNPGQQLMRNDYLESLIRIADQFNNSKEHIEENLKIDIVSQAYTFLAAGFETTSSTILFSLYHLAMKSEVQNKLRHEIQEAVEANDGKLSYEVIHSLRYLDMVVSETLRLYPTMPILDRTCTKPFQIPGTNFVVDKGVHIFTSLLGIQRDPDLYPDPENFNPERFSEENKRNRHKFAYMPFGEGPRICIGKRMALMVAKNAISRILLNYEVLPSKHTPSKLEFDVRTFLLTTSHEIPLVFKNLK</sequence>
<evidence type="ECO:0000256" key="14">
    <source>
        <dbReference type="RuleBase" id="RU000461"/>
    </source>
</evidence>
<dbReference type="Proteomes" id="UP001378592">
    <property type="component" value="Unassembled WGS sequence"/>
</dbReference>
<accession>A0AAN9Z1X3</accession>
<reference evidence="16 17" key="1">
    <citation type="submission" date="2024-03" db="EMBL/GenBank/DDBJ databases">
        <title>The genome assembly and annotation of the cricket Gryllus longicercus Weissman &amp; Gray.</title>
        <authorList>
            <person name="Szrajer S."/>
            <person name="Gray D."/>
            <person name="Ylla G."/>
        </authorList>
    </citation>
    <scope>NUCLEOTIDE SEQUENCE [LARGE SCALE GENOMIC DNA]</scope>
    <source>
        <strain evidence="16">DAG 2021-001</strain>
        <tissue evidence="16">Whole body minus gut</tissue>
    </source>
</reference>
<evidence type="ECO:0000256" key="2">
    <source>
        <dbReference type="ARBA" id="ARBA00004174"/>
    </source>
</evidence>
<keyword evidence="10 13" id="KW-0408">Iron</keyword>
<evidence type="ECO:0000256" key="15">
    <source>
        <dbReference type="SAM" id="Phobius"/>
    </source>
</evidence>
<keyword evidence="9 14" id="KW-0560">Oxidoreductase</keyword>
<dbReference type="InterPro" id="IPR050476">
    <property type="entry name" value="Insect_CytP450_Detox"/>
</dbReference>
<dbReference type="GO" id="GO:0005789">
    <property type="term" value="C:endoplasmic reticulum membrane"/>
    <property type="evidence" value="ECO:0007669"/>
    <property type="project" value="UniProtKB-SubCell"/>
</dbReference>
<feature type="binding site" description="axial binding residue" evidence="13">
    <location>
        <position position="455"/>
    </location>
    <ligand>
        <name>heme</name>
        <dbReference type="ChEBI" id="CHEBI:30413"/>
    </ligand>
    <ligandPart>
        <name>Fe</name>
        <dbReference type="ChEBI" id="CHEBI:18248"/>
    </ligandPart>
</feature>
<dbReference type="InterPro" id="IPR017972">
    <property type="entry name" value="Cyt_P450_CS"/>
</dbReference>
<comment type="similarity">
    <text evidence="4 14">Belongs to the cytochrome P450 family.</text>
</comment>
<dbReference type="FunFam" id="1.10.630.10:FF:000042">
    <property type="entry name" value="Cytochrome P450"/>
    <property type="match status" value="1"/>
</dbReference>
<dbReference type="InterPro" id="IPR036396">
    <property type="entry name" value="Cyt_P450_sf"/>
</dbReference>
<dbReference type="GO" id="GO:0016705">
    <property type="term" value="F:oxidoreductase activity, acting on paired donors, with incorporation or reduction of molecular oxygen"/>
    <property type="evidence" value="ECO:0007669"/>
    <property type="project" value="InterPro"/>
</dbReference>
<dbReference type="PRINTS" id="PR00385">
    <property type="entry name" value="P450"/>
</dbReference>
<evidence type="ECO:0008006" key="18">
    <source>
        <dbReference type="Google" id="ProtNLM"/>
    </source>
</evidence>
<dbReference type="PANTHER" id="PTHR24292:SF45">
    <property type="entry name" value="CYTOCHROME P450 6G1-RELATED"/>
    <property type="match status" value="1"/>
</dbReference>
<dbReference type="Gene3D" id="1.10.630.10">
    <property type="entry name" value="Cytochrome P450"/>
    <property type="match status" value="1"/>
</dbReference>
<evidence type="ECO:0000256" key="10">
    <source>
        <dbReference type="ARBA" id="ARBA00023004"/>
    </source>
</evidence>
<dbReference type="PANTHER" id="PTHR24292">
    <property type="entry name" value="CYTOCHROME P450"/>
    <property type="match status" value="1"/>
</dbReference>
<evidence type="ECO:0000313" key="17">
    <source>
        <dbReference type="Proteomes" id="UP001378592"/>
    </source>
</evidence>
<evidence type="ECO:0000256" key="13">
    <source>
        <dbReference type="PIRSR" id="PIRSR602401-1"/>
    </source>
</evidence>
<keyword evidence="12 15" id="KW-0472">Membrane</keyword>
<dbReference type="EMBL" id="JAZDUA010000398">
    <property type="protein sequence ID" value="KAK7793191.1"/>
    <property type="molecule type" value="Genomic_DNA"/>
</dbReference>
<dbReference type="Pfam" id="PF00067">
    <property type="entry name" value="p450"/>
    <property type="match status" value="1"/>
</dbReference>
<dbReference type="GO" id="GO:0005506">
    <property type="term" value="F:iron ion binding"/>
    <property type="evidence" value="ECO:0007669"/>
    <property type="project" value="InterPro"/>
</dbReference>
<evidence type="ECO:0000256" key="11">
    <source>
        <dbReference type="ARBA" id="ARBA00023033"/>
    </source>
</evidence>
<dbReference type="InterPro" id="IPR001128">
    <property type="entry name" value="Cyt_P450"/>
</dbReference>
<keyword evidence="6 13" id="KW-0479">Metal-binding</keyword>
<evidence type="ECO:0000256" key="9">
    <source>
        <dbReference type="ARBA" id="ARBA00023002"/>
    </source>
</evidence>
<evidence type="ECO:0000256" key="4">
    <source>
        <dbReference type="ARBA" id="ARBA00010617"/>
    </source>
</evidence>
<keyword evidence="11 14" id="KW-0503">Monooxygenase</keyword>
<keyword evidence="17" id="KW-1185">Reference proteome</keyword>
<keyword evidence="8" id="KW-0492">Microsome</keyword>
<evidence type="ECO:0000256" key="3">
    <source>
        <dbReference type="ARBA" id="ARBA00004406"/>
    </source>
</evidence>
<dbReference type="PRINTS" id="PR00463">
    <property type="entry name" value="EP450I"/>
</dbReference>
<dbReference type="AlphaFoldDB" id="A0AAN9Z1X3"/>
<keyword evidence="7" id="KW-0256">Endoplasmic reticulum</keyword>
<comment type="subcellular location">
    <subcellularLocation>
        <location evidence="3">Endoplasmic reticulum membrane</location>
        <topology evidence="3">Peripheral membrane protein</topology>
    </subcellularLocation>
    <subcellularLocation>
        <location evidence="2">Microsome membrane</location>
        <topology evidence="2">Peripheral membrane protein</topology>
    </subcellularLocation>
</comment>
<keyword evidence="15" id="KW-0812">Transmembrane</keyword>
<dbReference type="GO" id="GO:0020037">
    <property type="term" value="F:heme binding"/>
    <property type="evidence" value="ECO:0007669"/>
    <property type="project" value="InterPro"/>
</dbReference>
<dbReference type="InterPro" id="IPR002401">
    <property type="entry name" value="Cyt_P450_E_grp-I"/>
</dbReference>
<evidence type="ECO:0000256" key="7">
    <source>
        <dbReference type="ARBA" id="ARBA00022824"/>
    </source>
</evidence>
<comment type="cofactor">
    <cofactor evidence="1 13">
        <name>heme</name>
        <dbReference type="ChEBI" id="CHEBI:30413"/>
    </cofactor>
</comment>
<proteinExistence type="inferred from homology"/>